<accession>A0A3R7IJ68</accession>
<dbReference type="CDD" id="cd07133">
    <property type="entry name" value="ALDH_CALDH_CalB"/>
    <property type="match status" value="1"/>
</dbReference>
<dbReference type="Gene3D" id="3.40.309.10">
    <property type="entry name" value="Aldehyde Dehydrogenase, Chain A, domain 2"/>
    <property type="match status" value="1"/>
</dbReference>
<keyword evidence="2 4" id="KW-0560">Oxidoreductase</keyword>
<comment type="similarity">
    <text evidence="1 4 7">Belongs to the aldehyde dehydrogenase family.</text>
</comment>
<feature type="domain" description="Aldehyde dehydrogenase" evidence="8">
    <location>
        <begin position="33"/>
        <end position="442"/>
    </location>
</feature>
<dbReference type="InterPro" id="IPR016162">
    <property type="entry name" value="Ald_DH_N"/>
</dbReference>
<dbReference type="RefSeq" id="WP_094436806.1">
    <property type="nucleotide sequence ID" value="NZ_NKDB02000001.1"/>
</dbReference>
<evidence type="ECO:0000256" key="3">
    <source>
        <dbReference type="ARBA" id="ARBA00023027"/>
    </source>
</evidence>
<dbReference type="PIRSF" id="PIRSF036492">
    <property type="entry name" value="ALDH"/>
    <property type="match status" value="1"/>
</dbReference>
<dbReference type="GO" id="GO:0006081">
    <property type="term" value="P:aldehyde metabolic process"/>
    <property type="evidence" value="ECO:0007669"/>
    <property type="project" value="InterPro"/>
</dbReference>
<comment type="caution">
    <text evidence="9">The sequence shown here is derived from an EMBL/GenBank/DDBJ whole genome shotgun (WGS) entry which is preliminary data.</text>
</comment>
<dbReference type="GO" id="GO:0005737">
    <property type="term" value="C:cytoplasm"/>
    <property type="evidence" value="ECO:0007669"/>
    <property type="project" value="TreeGrafter"/>
</dbReference>
<dbReference type="EMBL" id="NKDB02000001">
    <property type="protein sequence ID" value="RKJ99710.1"/>
    <property type="molecule type" value="Genomic_DNA"/>
</dbReference>
<dbReference type="Proteomes" id="UP000216225">
    <property type="component" value="Unassembled WGS sequence"/>
</dbReference>
<dbReference type="Gene3D" id="3.40.605.10">
    <property type="entry name" value="Aldehyde Dehydrogenase, Chain A, domain 1"/>
    <property type="match status" value="1"/>
</dbReference>
<name>A0A3R7IJ68_9BURK</name>
<evidence type="ECO:0000256" key="6">
    <source>
        <dbReference type="PROSITE-ProRule" id="PRU10007"/>
    </source>
</evidence>
<dbReference type="PROSITE" id="PS00687">
    <property type="entry name" value="ALDEHYDE_DEHYDR_GLU"/>
    <property type="match status" value="1"/>
</dbReference>
<evidence type="ECO:0000256" key="4">
    <source>
        <dbReference type="PIRNR" id="PIRNR036492"/>
    </source>
</evidence>
<dbReference type="InterPro" id="IPR016163">
    <property type="entry name" value="Ald_DH_C"/>
</dbReference>
<dbReference type="InterPro" id="IPR016161">
    <property type="entry name" value="Ald_DH/histidinol_DH"/>
</dbReference>
<evidence type="ECO:0000256" key="1">
    <source>
        <dbReference type="ARBA" id="ARBA00009986"/>
    </source>
</evidence>
<evidence type="ECO:0000313" key="10">
    <source>
        <dbReference type="Proteomes" id="UP000216225"/>
    </source>
</evidence>
<dbReference type="InterPro" id="IPR015590">
    <property type="entry name" value="Aldehyde_DH_dom"/>
</dbReference>
<evidence type="ECO:0000256" key="2">
    <source>
        <dbReference type="ARBA" id="ARBA00023002"/>
    </source>
</evidence>
<keyword evidence="3" id="KW-0520">NAD</keyword>
<evidence type="ECO:0000256" key="5">
    <source>
        <dbReference type="PIRSR" id="PIRSR036492-1"/>
    </source>
</evidence>
<protein>
    <recommendedName>
        <fullName evidence="4">Aldehyde dehydrogenase</fullName>
    </recommendedName>
</protein>
<feature type="active site" evidence="5 6">
    <location>
        <position position="219"/>
    </location>
</feature>
<evidence type="ECO:0000313" key="9">
    <source>
        <dbReference type="EMBL" id="RKJ99710.1"/>
    </source>
</evidence>
<dbReference type="PANTHER" id="PTHR43570">
    <property type="entry name" value="ALDEHYDE DEHYDROGENASE"/>
    <property type="match status" value="1"/>
</dbReference>
<feature type="active site" evidence="5">
    <location>
        <position position="253"/>
    </location>
</feature>
<dbReference type="InterPro" id="IPR016160">
    <property type="entry name" value="Ald_DH_CS_CYS"/>
</dbReference>
<dbReference type="GO" id="GO:0004029">
    <property type="term" value="F:aldehyde dehydrogenase (NAD+) activity"/>
    <property type="evidence" value="ECO:0007669"/>
    <property type="project" value="TreeGrafter"/>
</dbReference>
<dbReference type="SUPFAM" id="SSF53720">
    <property type="entry name" value="ALDH-like"/>
    <property type="match status" value="1"/>
</dbReference>
<sequence>MAPDEEDSGTRMADLLGRQRSAFLHDGPPGLALRKARLARLRAAVLAHREALKDAVSADFGNRSRHETDIMELACVVQAIDYLSSHLRRFMKRERRHVHFFYRAARAYVEYQPLGVVGVMAPWNYPISLTLVPLATALAAGNRAMLKPSELTPRTSAALRRMLAEAFPEEEVAVVLGGPEVGAAFSALPFDHLLFTGSTQVGRKVMRAASDNLVPVTLELGGKSPAIVARGHASGRTLHGIVYGKLSNAGQTCVAPDYALVHEDDLEAFIARYAATVQRFYPQGPGSPDYTSIVSDRHRARLQGLVEDARRRGARVIEVGECPIGVAGRERTLVPTLVVNAGDDAPLMQEEIFGPILPVRTYRGIDEAIAYVNARPRPLALYYFGAEDGDCARLLARTTSGNVGINNTLMHVAQDDLPFGGVGPSGMGAYHGIEGFRAMSHARGVFVQGRWNFPGLLHAPFGRLADLAAALTLGKTKAPSP</sequence>
<dbReference type="AlphaFoldDB" id="A0A3R7IJ68"/>
<reference evidence="9 10" key="1">
    <citation type="submission" date="2018-09" db="EMBL/GenBank/DDBJ databases">
        <title>Genome comparison of Alicycliphilus sp. BQ1, a polyurethanolytic bacterium, with its closest phylogenetic relatives Alicycliphilus denitrificans BC and K601, unable to attack polyurethane.</title>
        <authorList>
            <person name="Loza-Tavera H."/>
            <person name="Lozano L."/>
            <person name="Cevallos M."/>
            <person name="Maya-Lucas O."/>
            <person name="Garcia-Mena J."/>
            <person name="Hernandez J."/>
        </authorList>
    </citation>
    <scope>NUCLEOTIDE SEQUENCE [LARGE SCALE GENOMIC DNA]</scope>
    <source>
        <strain evidence="9 10">BQ1</strain>
    </source>
</reference>
<proteinExistence type="inferred from homology"/>
<organism evidence="9 10">
    <name type="scientific">Alicycliphilus denitrificans</name>
    <dbReference type="NCBI Taxonomy" id="179636"/>
    <lineage>
        <taxon>Bacteria</taxon>
        <taxon>Pseudomonadati</taxon>
        <taxon>Pseudomonadota</taxon>
        <taxon>Betaproteobacteria</taxon>
        <taxon>Burkholderiales</taxon>
        <taxon>Comamonadaceae</taxon>
        <taxon>Alicycliphilus</taxon>
    </lineage>
</organism>
<dbReference type="PANTHER" id="PTHR43570:SF20">
    <property type="entry name" value="ALDEHYDE DEHYDROGENASE ALDX-RELATED"/>
    <property type="match status" value="1"/>
</dbReference>
<dbReference type="InterPro" id="IPR012394">
    <property type="entry name" value="Aldehyde_DH_NAD(P)"/>
</dbReference>
<gene>
    <name evidence="9" type="ORF">CE154_008325</name>
</gene>
<evidence type="ECO:0000259" key="8">
    <source>
        <dbReference type="Pfam" id="PF00171"/>
    </source>
</evidence>
<dbReference type="Pfam" id="PF00171">
    <property type="entry name" value="Aldedh"/>
    <property type="match status" value="1"/>
</dbReference>
<evidence type="ECO:0000256" key="7">
    <source>
        <dbReference type="RuleBase" id="RU003345"/>
    </source>
</evidence>
<dbReference type="PROSITE" id="PS00070">
    <property type="entry name" value="ALDEHYDE_DEHYDR_CYS"/>
    <property type="match status" value="1"/>
</dbReference>
<dbReference type="InterPro" id="IPR029510">
    <property type="entry name" value="Ald_DH_CS_GLU"/>
</dbReference>